<dbReference type="EMBL" id="JARYGZ010000001">
    <property type="protein sequence ID" value="MDH7637611.1"/>
    <property type="molecule type" value="Genomic_DNA"/>
</dbReference>
<dbReference type="SUPFAM" id="SSF48576">
    <property type="entry name" value="Terpenoid synthases"/>
    <property type="match status" value="1"/>
</dbReference>
<name>A0ABT6MZU2_9SPHN</name>
<evidence type="ECO:0000313" key="1">
    <source>
        <dbReference type="EMBL" id="MDH7637611.1"/>
    </source>
</evidence>
<proteinExistence type="predicted"/>
<comment type="caution">
    <text evidence="1">The sequence shown here is derived from an EMBL/GenBank/DDBJ whole genome shotgun (WGS) entry which is preliminary data.</text>
</comment>
<accession>A0ABT6MZU2</accession>
<organism evidence="1 2">
    <name type="scientific">Sphingomonas oryzagri</name>
    <dbReference type="NCBI Taxonomy" id="3042314"/>
    <lineage>
        <taxon>Bacteria</taxon>
        <taxon>Pseudomonadati</taxon>
        <taxon>Pseudomonadota</taxon>
        <taxon>Alphaproteobacteria</taxon>
        <taxon>Sphingomonadales</taxon>
        <taxon>Sphingomonadaceae</taxon>
        <taxon>Sphingomonas</taxon>
    </lineage>
</organism>
<gene>
    <name evidence="1" type="ORF">QGN17_02595</name>
</gene>
<keyword evidence="2" id="KW-1185">Reference proteome</keyword>
<dbReference type="InterPro" id="IPR008949">
    <property type="entry name" value="Isoprenoid_synthase_dom_sf"/>
</dbReference>
<reference evidence="1" key="1">
    <citation type="submission" date="2023-04" db="EMBL/GenBank/DDBJ databases">
        <title>Sphingomonas sp. MAHUQ-71 isolated from rice field.</title>
        <authorList>
            <person name="Huq M.A."/>
        </authorList>
    </citation>
    <scope>NUCLEOTIDE SEQUENCE</scope>
    <source>
        <strain evidence="1">MAHUQ-71</strain>
    </source>
</reference>
<protein>
    <submittedName>
        <fullName evidence="1">Squalene/phytoene synthase family protein</fullName>
    </submittedName>
</protein>
<sequence>MDQPISIQHPERLLAVAHAPRLTRDSLTTLFALDERLASLVWRAREPTIGLMRLVWWRDALAALDERPPPGEPLLHAAAALRPDRIAGHDLAAMVEGWEVLLDDPDWTAETMEMHARLRGAALFRLVGRVLGREHERIEAAGEGWALADLARQASDPATAERLLAMAEAPLDKGITGGWPRNLRVLGMLAVLAREDVRRGHGALRPPASRWRLMRLLAHRWTGR</sequence>
<dbReference type="RefSeq" id="WP_281042956.1">
    <property type="nucleotide sequence ID" value="NZ_JARYGZ010000001.1"/>
</dbReference>
<evidence type="ECO:0000313" key="2">
    <source>
        <dbReference type="Proteomes" id="UP001160625"/>
    </source>
</evidence>
<dbReference type="Pfam" id="PF00494">
    <property type="entry name" value="SQS_PSY"/>
    <property type="match status" value="1"/>
</dbReference>
<dbReference type="InterPro" id="IPR002060">
    <property type="entry name" value="Squ/phyt_synthse"/>
</dbReference>
<dbReference type="Proteomes" id="UP001160625">
    <property type="component" value="Unassembled WGS sequence"/>
</dbReference>